<dbReference type="EMBL" id="FOFU01000012">
    <property type="protein sequence ID" value="SEQ84733.1"/>
    <property type="molecule type" value="Genomic_DNA"/>
</dbReference>
<evidence type="ECO:0000313" key="3">
    <source>
        <dbReference type="Proteomes" id="UP000182360"/>
    </source>
</evidence>
<feature type="transmembrane region" description="Helical" evidence="1">
    <location>
        <begin position="84"/>
        <end position="106"/>
    </location>
</feature>
<dbReference type="AlphaFoldDB" id="A0A1H9JD92"/>
<accession>A0A1H9JD92</accession>
<protein>
    <submittedName>
        <fullName evidence="2">Uncharacterized protein</fullName>
    </submittedName>
</protein>
<sequence length="119" mass="13067">MACFTIPLAEGIILSVAKKIAFKKNADSVIKAKLDHLNNMLYGGSFLLAIEHIYHGEVVLYPPFLTAMKNPEDIPEMLHEMSTVGVSMAAIVTVVWAIAEVASYFIKTKSQKPQLKGAF</sequence>
<keyword evidence="1" id="KW-1133">Transmembrane helix</keyword>
<name>A0A1H9JD92_9SPIR</name>
<dbReference type="RefSeq" id="WP_074645416.1">
    <property type="nucleotide sequence ID" value="NZ_FOFU01000012.1"/>
</dbReference>
<reference evidence="2 3" key="1">
    <citation type="submission" date="2016-10" db="EMBL/GenBank/DDBJ databases">
        <authorList>
            <person name="de Groot N.N."/>
        </authorList>
    </citation>
    <scope>NUCLEOTIDE SEQUENCE [LARGE SCALE GENOMIC DNA]</scope>
    <source>
        <strain evidence="2 3">B25</strain>
    </source>
</reference>
<evidence type="ECO:0000313" key="2">
    <source>
        <dbReference type="EMBL" id="SEQ84733.1"/>
    </source>
</evidence>
<evidence type="ECO:0000256" key="1">
    <source>
        <dbReference type="SAM" id="Phobius"/>
    </source>
</evidence>
<gene>
    <name evidence="2" type="ORF">SAMN04487977_11240</name>
</gene>
<keyword evidence="1" id="KW-0812">Transmembrane</keyword>
<organism evidence="2 3">
    <name type="scientific">Treponema bryantii</name>
    <dbReference type="NCBI Taxonomy" id="163"/>
    <lineage>
        <taxon>Bacteria</taxon>
        <taxon>Pseudomonadati</taxon>
        <taxon>Spirochaetota</taxon>
        <taxon>Spirochaetia</taxon>
        <taxon>Spirochaetales</taxon>
        <taxon>Treponemataceae</taxon>
        <taxon>Treponema</taxon>
    </lineage>
</organism>
<dbReference type="OrthoDB" id="1770784at2"/>
<dbReference type="Proteomes" id="UP000182360">
    <property type="component" value="Unassembled WGS sequence"/>
</dbReference>
<proteinExistence type="predicted"/>
<keyword evidence="1" id="KW-0472">Membrane</keyword>
<keyword evidence="3" id="KW-1185">Reference proteome</keyword>